<dbReference type="Proteomes" id="UP001358586">
    <property type="component" value="Chromosome 2"/>
</dbReference>
<keyword evidence="2" id="KW-1185">Reference proteome</keyword>
<organism evidence="1 2">
    <name type="scientific">Gossypium arboreum</name>
    <name type="common">Tree cotton</name>
    <name type="synonym">Gossypium nanking</name>
    <dbReference type="NCBI Taxonomy" id="29729"/>
    <lineage>
        <taxon>Eukaryota</taxon>
        <taxon>Viridiplantae</taxon>
        <taxon>Streptophyta</taxon>
        <taxon>Embryophyta</taxon>
        <taxon>Tracheophyta</taxon>
        <taxon>Spermatophyta</taxon>
        <taxon>Magnoliopsida</taxon>
        <taxon>eudicotyledons</taxon>
        <taxon>Gunneridae</taxon>
        <taxon>Pentapetalae</taxon>
        <taxon>rosids</taxon>
        <taxon>malvids</taxon>
        <taxon>Malvales</taxon>
        <taxon>Malvaceae</taxon>
        <taxon>Malvoideae</taxon>
        <taxon>Gossypium</taxon>
    </lineage>
</organism>
<reference evidence="1 2" key="1">
    <citation type="submission" date="2023-03" db="EMBL/GenBank/DDBJ databases">
        <title>WGS of Gossypium arboreum.</title>
        <authorList>
            <person name="Yu D."/>
        </authorList>
    </citation>
    <scope>NUCLEOTIDE SEQUENCE [LARGE SCALE GENOMIC DNA]</scope>
    <source>
        <tissue evidence="1">Leaf</tissue>
    </source>
</reference>
<evidence type="ECO:0000313" key="2">
    <source>
        <dbReference type="Proteomes" id="UP001358586"/>
    </source>
</evidence>
<dbReference type="EMBL" id="JARKNE010000002">
    <property type="protein sequence ID" value="KAK5841527.1"/>
    <property type="molecule type" value="Genomic_DNA"/>
</dbReference>
<comment type="caution">
    <text evidence="1">The sequence shown here is derived from an EMBL/GenBank/DDBJ whole genome shotgun (WGS) entry which is preliminary data.</text>
</comment>
<name>A0ABR0QQE9_GOSAR</name>
<protein>
    <submittedName>
        <fullName evidence="1">Uncharacterized protein</fullName>
    </submittedName>
</protein>
<accession>A0ABR0QQE9</accession>
<proteinExistence type="predicted"/>
<evidence type="ECO:0000313" key="1">
    <source>
        <dbReference type="EMBL" id="KAK5841527.1"/>
    </source>
</evidence>
<sequence>MDGASTMRKTHALAPFTLIVHIFAEWKLIYSRSYMELRIESSTRKLAVAVGTPSRQFMDPIPRN</sequence>
<gene>
    <name evidence="1" type="ORF">PVK06_003848</name>
</gene>